<accession>S9Q9L5</accession>
<comment type="caution">
    <text evidence="2">The sequence shown here is derived from an EMBL/GenBank/DDBJ whole genome shotgun (WGS) entry which is preliminary data.</text>
</comment>
<evidence type="ECO:0000313" key="2">
    <source>
        <dbReference type="EMBL" id="EPX58029.1"/>
    </source>
</evidence>
<dbReference type="Proteomes" id="UP000011682">
    <property type="component" value="Unassembled WGS sequence"/>
</dbReference>
<feature type="region of interest" description="Disordered" evidence="1">
    <location>
        <begin position="1"/>
        <end position="39"/>
    </location>
</feature>
<sequence>MEGWEEVRGKRSLSRRAARSSYPCVGEEDAEFRGDDEVE</sequence>
<name>S9Q9L5_CYSF2</name>
<evidence type="ECO:0000313" key="3">
    <source>
        <dbReference type="Proteomes" id="UP000011682"/>
    </source>
</evidence>
<evidence type="ECO:0000256" key="1">
    <source>
        <dbReference type="SAM" id="MobiDB-lite"/>
    </source>
</evidence>
<gene>
    <name evidence="2" type="ORF">D187_004318</name>
</gene>
<keyword evidence="3" id="KW-1185">Reference proteome</keyword>
<protein>
    <submittedName>
        <fullName evidence="2">Uncharacterized protein</fullName>
    </submittedName>
</protein>
<reference evidence="2" key="1">
    <citation type="submission" date="2013-05" db="EMBL/GenBank/DDBJ databases">
        <title>Genome assembly of Cystobacter fuscus DSM 2262.</title>
        <authorList>
            <person name="Sharma G."/>
            <person name="Khatri I."/>
            <person name="Kaur C."/>
            <person name="Mayilraj S."/>
            <person name="Subramanian S."/>
        </authorList>
    </citation>
    <scope>NUCLEOTIDE SEQUENCE [LARGE SCALE GENOMIC DNA]</scope>
    <source>
        <strain evidence="2">DSM 2262</strain>
    </source>
</reference>
<dbReference type="AlphaFoldDB" id="S9Q9L5"/>
<organism evidence="2 3">
    <name type="scientific">Cystobacter fuscus (strain ATCC 25194 / DSM 2262 / NBRC 100088 / M29)</name>
    <dbReference type="NCBI Taxonomy" id="1242864"/>
    <lineage>
        <taxon>Bacteria</taxon>
        <taxon>Pseudomonadati</taxon>
        <taxon>Myxococcota</taxon>
        <taxon>Myxococcia</taxon>
        <taxon>Myxococcales</taxon>
        <taxon>Cystobacterineae</taxon>
        <taxon>Archangiaceae</taxon>
        <taxon>Cystobacter</taxon>
    </lineage>
</organism>
<dbReference type="EMBL" id="ANAH02000027">
    <property type="protein sequence ID" value="EPX58029.1"/>
    <property type="molecule type" value="Genomic_DNA"/>
</dbReference>
<proteinExistence type="predicted"/>